<accession>A0A9N9NLC1</accession>
<dbReference type="AlphaFoldDB" id="A0A9N9NLC1"/>
<keyword evidence="2" id="KW-1185">Reference proteome</keyword>
<dbReference type="Proteomes" id="UP000789570">
    <property type="component" value="Unassembled WGS sequence"/>
</dbReference>
<dbReference type="OrthoDB" id="2374518at2759"/>
<dbReference type="EMBL" id="CAJVPQ010014563">
    <property type="protein sequence ID" value="CAG8739897.1"/>
    <property type="molecule type" value="Genomic_DNA"/>
</dbReference>
<evidence type="ECO:0000313" key="1">
    <source>
        <dbReference type="EMBL" id="CAG8739897.1"/>
    </source>
</evidence>
<proteinExistence type="predicted"/>
<gene>
    <name evidence="1" type="ORF">FCALED_LOCUS15546</name>
</gene>
<sequence length="56" mass="6926">PHETPQQWAVRIRAPLQELLSKRKYSLYHVYCLFDSFEQVESKTYYINDELYEDHF</sequence>
<name>A0A9N9NLC1_9GLOM</name>
<feature type="non-terminal residue" evidence="1">
    <location>
        <position position="1"/>
    </location>
</feature>
<comment type="caution">
    <text evidence="1">The sequence shown here is derived from an EMBL/GenBank/DDBJ whole genome shotgun (WGS) entry which is preliminary data.</text>
</comment>
<protein>
    <submittedName>
        <fullName evidence="1">16086_t:CDS:1</fullName>
    </submittedName>
</protein>
<organism evidence="1 2">
    <name type="scientific">Funneliformis caledonium</name>
    <dbReference type="NCBI Taxonomy" id="1117310"/>
    <lineage>
        <taxon>Eukaryota</taxon>
        <taxon>Fungi</taxon>
        <taxon>Fungi incertae sedis</taxon>
        <taxon>Mucoromycota</taxon>
        <taxon>Glomeromycotina</taxon>
        <taxon>Glomeromycetes</taxon>
        <taxon>Glomerales</taxon>
        <taxon>Glomeraceae</taxon>
        <taxon>Funneliformis</taxon>
    </lineage>
</organism>
<evidence type="ECO:0000313" key="2">
    <source>
        <dbReference type="Proteomes" id="UP000789570"/>
    </source>
</evidence>
<reference evidence="1" key="1">
    <citation type="submission" date="2021-06" db="EMBL/GenBank/DDBJ databases">
        <authorList>
            <person name="Kallberg Y."/>
            <person name="Tangrot J."/>
            <person name="Rosling A."/>
        </authorList>
    </citation>
    <scope>NUCLEOTIDE SEQUENCE</scope>
    <source>
        <strain evidence="1">UK204</strain>
    </source>
</reference>